<keyword evidence="2" id="KW-1185">Reference proteome</keyword>
<dbReference type="AlphaFoldDB" id="C5LI73"/>
<name>C5LI73_PERM5</name>
<dbReference type="RefSeq" id="XP_002771792.1">
    <property type="nucleotide sequence ID" value="XM_002771746.1"/>
</dbReference>
<dbReference type="InParanoid" id="C5LI73"/>
<evidence type="ECO:0000313" key="2">
    <source>
        <dbReference type="Proteomes" id="UP000007800"/>
    </source>
</evidence>
<dbReference type="GeneID" id="9047928"/>
<organism evidence="2">
    <name type="scientific">Perkinsus marinus (strain ATCC 50983 / TXsc)</name>
    <dbReference type="NCBI Taxonomy" id="423536"/>
    <lineage>
        <taxon>Eukaryota</taxon>
        <taxon>Sar</taxon>
        <taxon>Alveolata</taxon>
        <taxon>Perkinsozoa</taxon>
        <taxon>Perkinsea</taxon>
        <taxon>Perkinsida</taxon>
        <taxon>Perkinsidae</taxon>
        <taxon>Perkinsus</taxon>
    </lineage>
</organism>
<proteinExistence type="predicted"/>
<evidence type="ECO:0000313" key="1">
    <source>
        <dbReference type="EMBL" id="EER03608.1"/>
    </source>
</evidence>
<dbReference type="EMBL" id="GG682187">
    <property type="protein sequence ID" value="EER03608.1"/>
    <property type="molecule type" value="Genomic_DNA"/>
</dbReference>
<reference evidence="1 2" key="1">
    <citation type="submission" date="2008-07" db="EMBL/GenBank/DDBJ databases">
        <authorList>
            <person name="El-Sayed N."/>
            <person name="Caler E."/>
            <person name="Inman J."/>
            <person name="Amedeo P."/>
            <person name="Hass B."/>
            <person name="Wortman J."/>
        </authorList>
    </citation>
    <scope>NUCLEOTIDE SEQUENCE [LARGE SCALE GENOMIC DNA]</scope>
    <source>
        <strain evidence="2">ATCC 50983 / TXsc</strain>
    </source>
</reference>
<sequence>MFPPLLTSSAEAIINGIIIDNDASEIAPPFLGKRPAFLWTPGIETCNSHAHGTMTVRYDKERPDTPDGCFLTTDERKSV</sequence>
<dbReference type="Proteomes" id="UP000007800">
    <property type="component" value="Unassembled WGS sequence"/>
</dbReference>
<gene>
    <name evidence="1" type="ORF">Pmar_PMAR026284</name>
</gene>
<protein>
    <submittedName>
        <fullName evidence="1">Uncharacterized protein</fullName>
    </submittedName>
</protein>
<accession>C5LI73</accession>